<proteinExistence type="predicted"/>
<reference evidence="2" key="2">
    <citation type="journal article" date="2024" name="Plant">
        <title>Genomic evolution and insights into agronomic trait innovations of Sesamum species.</title>
        <authorList>
            <person name="Miao H."/>
            <person name="Wang L."/>
            <person name="Qu L."/>
            <person name="Liu H."/>
            <person name="Sun Y."/>
            <person name="Le M."/>
            <person name="Wang Q."/>
            <person name="Wei S."/>
            <person name="Zheng Y."/>
            <person name="Lin W."/>
            <person name="Duan Y."/>
            <person name="Cao H."/>
            <person name="Xiong S."/>
            <person name="Wang X."/>
            <person name="Wei L."/>
            <person name="Li C."/>
            <person name="Ma Q."/>
            <person name="Ju M."/>
            <person name="Zhao R."/>
            <person name="Li G."/>
            <person name="Mu C."/>
            <person name="Tian Q."/>
            <person name="Mei H."/>
            <person name="Zhang T."/>
            <person name="Gao T."/>
            <person name="Zhang H."/>
        </authorList>
    </citation>
    <scope>NUCLEOTIDE SEQUENCE</scope>
    <source>
        <strain evidence="2">G02</strain>
    </source>
</reference>
<comment type="caution">
    <text evidence="2">The sequence shown here is derived from an EMBL/GenBank/DDBJ whole genome shotgun (WGS) entry which is preliminary data.</text>
</comment>
<feature type="region of interest" description="Disordered" evidence="1">
    <location>
        <begin position="29"/>
        <end position="62"/>
    </location>
</feature>
<evidence type="ECO:0000256" key="1">
    <source>
        <dbReference type="SAM" id="MobiDB-lite"/>
    </source>
</evidence>
<accession>A0AAW2S7Q1</accession>
<dbReference type="EMBL" id="JACGWJ010000011">
    <property type="protein sequence ID" value="KAL0388027.1"/>
    <property type="molecule type" value="Genomic_DNA"/>
</dbReference>
<protein>
    <submittedName>
        <fullName evidence="2">Uncharacterized protein</fullName>
    </submittedName>
</protein>
<evidence type="ECO:0000313" key="2">
    <source>
        <dbReference type="EMBL" id="KAL0388027.1"/>
    </source>
</evidence>
<gene>
    <name evidence="2" type="ORF">Sradi_2684500</name>
</gene>
<sequence length="62" mass="6688">MVEFTYSLVTLLMVSRIPPAAKDSDFKTNVASDSTSVSGTPMPLHWISSRPPGIRVKQPANG</sequence>
<reference evidence="2" key="1">
    <citation type="submission" date="2020-06" db="EMBL/GenBank/DDBJ databases">
        <authorList>
            <person name="Li T."/>
            <person name="Hu X."/>
            <person name="Zhang T."/>
            <person name="Song X."/>
            <person name="Zhang H."/>
            <person name="Dai N."/>
            <person name="Sheng W."/>
            <person name="Hou X."/>
            <person name="Wei L."/>
        </authorList>
    </citation>
    <scope>NUCLEOTIDE SEQUENCE</scope>
    <source>
        <strain evidence="2">G02</strain>
        <tissue evidence="2">Leaf</tissue>
    </source>
</reference>
<organism evidence="2">
    <name type="scientific">Sesamum radiatum</name>
    <name type="common">Black benniseed</name>
    <dbReference type="NCBI Taxonomy" id="300843"/>
    <lineage>
        <taxon>Eukaryota</taxon>
        <taxon>Viridiplantae</taxon>
        <taxon>Streptophyta</taxon>
        <taxon>Embryophyta</taxon>
        <taxon>Tracheophyta</taxon>
        <taxon>Spermatophyta</taxon>
        <taxon>Magnoliopsida</taxon>
        <taxon>eudicotyledons</taxon>
        <taxon>Gunneridae</taxon>
        <taxon>Pentapetalae</taxon>
        <taxon>asterids</taxon>
        <taxon>lamiids</taxon>
        <taxon>Lamiales</taxon>
        <taxon>Pedaliaceae</taxon>
        <taxon>Sesamum</taxon>
    </lineage>
</organism>
<name>A0AAW2S7Q1_SESRA</name>
<dbReference type="AlphaFoldDB" id="A0AAW2S7Q1"/>
<feature type="compositionally biased region" description="Polar residues" evidence="1">
    <location>
        <begin position="29"/>
        <end position="39"/>
    </location>
</feature>